<reference evidence="8 9" key="1">
    <citation type="submission" date="2013-09" db="EMBL/GenBank/DDBJ databases">
        <authorList>
            <person name="Durkin A.S."/>
            <person name="Haft D.R."/>
            <person name="McCorrison J."/>
            <person name="Torralba M."/>
            <person name="Gillis M."/>
            <person name="Haft D.H."/>
            <person name="Methe B."/>
            <person name="Sutton G."/>
            <person name="Nelson K.E."/>
        </authorList>
    </citation>
    <scope>NUCLEOTIDE SEQUENCE [LARGE SCALE GENOMIC DNA]</scope>
    <source>
        <strain evidence="8 9">BV3C16-1</strain>
    </source>
</reference>
<dbReference type="eggNOG" id="COG0697">
    <property type="taxonomic scope" value="Bacteria"/>
</dbReference>
<dbReference type="Gene3D" id="1.10.3730.20">
    <property type="match status" value="1"/>
</dbReference>
<dbReference type="InterPro" id="IPR037185">
    <property type="entry name" value="EmrE-like"/>
</dbReference>
<keyword evidence="5 6" id="KW-0472">Membrane</keyword>
<feature type="domain" description="EamA" evidence="7">
    <location>
        <begin position="151"/>
        <end position="284"/>
    </location>
</feature>
<feature type="transmembrane region" description="Helical" evidence="6">
    <location>
        <begin position="68"/>
        <end position="89"/>
    </location>
</feature>
<dbReference type="AlphaFoldDB" id="U7URH0"/>
<feature type="transmembrane region" description="Helical" evidence="6">
    <location>
        <begin position="213"/>
        <end position="232"/>
    </location>
</feature>
<feature type="transmembrane region" description="Helical" evidence="6">
    <location>
        <begin position="126"/>
        <end position="144"/>
    </location>
</feature>
<comment type="similarity">
    <text evidence="2">Belongs to the EamA transporter family.</text>
</comment>
<evidence type="ECO:0000256" key="1">
    <source>
        <dbReference type="ARBA" id="ARBA00004141"/>
    </source>
</evidence>
<organism evidence="8 9">
    <name type="scientific">Megasphaera vaginalis</name>
    <name type="common">ex Srinivasan et al. 2021</name>
    <dbReference type="NCBI Taxonomy" id="1111454"/>
    <lineage>
        <taxon>Bacteria</taxon>
        <taxon>Bacillati</taxon>
        <taxon>Bacillota</taxon>
        <taxon>Negativicutes</taxon>
        <taxon>Veillonellales</taxon>
        <taxon>Veillonellaceae</taxon>
        <taxon>Megasphaera</taxon>
    </lineage>
</organism>
<gene>
    <name evidence="8" type="ORF">HMPREF1250_2010</name>
</gene>
<dbReference type="PATRIC" id="fig|1111454.3.peg.340"/>
<evidence type="ECO:0000256" key="6">
    <source>
        <dbReference type="SAM" id="Phobius"/>
    </source>
</evidence>
<dbReference type="InterPro" id="IPR000620">
    <property type="entry name" value="EamA_dom"/>
</dbReference>
<comment type="caution">
    <text evidence="8">The sequence shown here is derived from an EMBL/GenBank/DDBJ whole genome shotgun (WGS) entry which is preliminary data.</text>
</comment>
<feature type="transmembrane region" description="Helical" evidence="6">
    <location>
        <begin position="37"/>
        <end position="56"/>
    </location>
</feature>
<feature type="transmembrane region" description="Helical" evidence="6">
    <location>
        <begin position="181"/>
        <end position="201"/>
    </location>
</feature>
<evidence type="ECO:0000256" key="2">
    <source>
        <dbReference type="ARBA" id="ARBA00007362"/>
    </source>
</evidence>
<evidence type="ECO:0000256" key="5">
    <source>
        <dbReference type="ARBA" id="ARBA00023136"/>
    </source>
</evidence>
<feature type="transmembrane region" description="Helical" evidence="6">
    <location>
        <begin position="244"/>
        <end position="264"/>
    </location>
</feature>
<evidence type="ECO:0000313" key="8">
    <source>
        <dbReference type="EMBL" id="ERT61925.1"/>
    </source>
</evidence>
<feature type="transmembrane region" description="Helical" evidence="6">
    <location>
        <begin position="95"/>
        <end position="117"/>
    </location>
</feature>
<evidence type="ECO:0000256" key="3">
    <source>
        <dbReference type="ARBA" id="ARBA00022692"/>
    </source>
</evidence>
<dbReference type="Pfam" id="PF00892">
    <property type="entry name" value="EamA"/>
    <property type="match status" value="2"/>
</dbReference>
<accession>U7URH0</accession>
<dbReference type="InterPro" id="IPR050638">
    <property type="entry name" value="AA-Vitamin_Transporters"/>
</dbReference>
<dbReference type="SUPFAM" id="SSF103481">
    <property type="entry name" value="Multidrug resistance efflux transporter EmrE"/>
    <property type="match status" value="2"/>
</dbReference>
<name>U7URH0_9FIRM</name>
<keyword evidence="9" id="KW-1185">Reference proteome</keyword>
<dbReference type="Proteomes" id="UP000017090">
    <property type="component" value="Unassembled WGS sequence"/>
</dbReference>
<sequence length="301" mass="32284">MSSKTGILCIVLTAIAFGTMEIALKIAGTAFTPFQLTFLRFLVGGLLLLPLAVRDVRQRGIRLNKGDWMYLAVLGLVNVCFSMILFQIGVNMANAGLAAIVFSSNPVFVMIFSYFIIHEAFTRRKAITLVLSLAGLIIVADPVAIVRSGNFGLCVSAAAAVVFALYTTLGKLRIEKLGGNVENAFSFLIGCAFLLIFLHIHGDPVFGGINSQTIWSLLYCSLVVTGFGYLCFMKAIELTGPSNASFAFFLKPVIALVLSAVILSEPITCGAVIGLLLILIGCTMAGPIERILFSKKVRDGQ</sequence>
<dbReference type="PANTHER" id="PTHR32322">
    <property type="entry name" value="INNER MEMBRANE TRANSPORTER"/>
    <property type="match status" value="1"/>
</dbReference>
<proteinExistence type="inferred from homology"/>
<feature type="transmembrane region" description="Helical" evidence="6">
    <location>
        <begin position="270"/>
        <end position="288"/>
    </location>
</feature>
<dbReference type="EMBL" id="AWXA01000007">
    <property type="protein sequence ID" value="ERT61925.1"/>
    <property type="molecule type" value="Genomic_DNA"/>
</dbReference>
<dbReference type="GO" id="GO:0016020">
    <property type="term" value="C:membrane"/>
    <property type="evidence" value="ECO:0007669"/>
    <property type="project" value="UniProtKB-SubCell"/>
</dbReference>
<evidence type="ECO:0000313" key="9">
    <source>
        <dbReference type="Proteomes" id="UP000017090"/>
    </source>
</evidence>
<protein>
    <submittedName>
        <fullName evidence="8">EamA-like transporter family protein</fullName>
    </submittedName>
</protein>
<comment type="subcellular location">
    <subcellularLocation>
        <location evidence="1">Membrane</location>
        <topology evidence="1">Multi-pass membrane protein</topology>
    </subcellularLocation>
</comment>
<keyword evidence="3 6" id="KW-0812">Transmembrane</keyword>
<feature type="transmembrane region" description="Helical" evidence="6">
    <location>
        <begin position="150"/>
        <end position="169"/>
    </location>
</feature>
<dbReference type="RefSeq" id="WP_023052821.1">
    <property type="nucleotide sequence ID" value="NZ_AWXA01000007.1"/>
</dbReference>
<evidence type="ECO:0000256" key="4">
    <source>
        <dbReference type="ARBA" id="ARBA00022989"/>
    </source>
</evidence>
<evidence type="ECO:0000259" key="7">
    <source>
        <dbReference type="Pfam" id="PF00892"/>
    </source>
</evidence>
<keyword evidence="4 6" id="KW-1133">Transmembrane helix</keyword>
<dbReference type="PANTHER" id="PTHR32322:SF2">
    <property type="entry name" value="EAMA DOMAIN-CONTAINING PROTEIN"/>
    <property type="match status" value="1"/>
</dbReference>
<feature type="domain" description="EamA" evidence="7">
    <location>
        <begin position="5"/>
        <end position="139"/>
    </location>
</feature>